<dbReference type="InterPro" id="IPR036812">
    <property type="entry name" value="NAD(P)_OxRdtase_dom_sf"/>
</dbReference>
<evidence type="ECO:0000313" key="3">
    <source>
        <dbReference type="EMBL" id="NYD34256.1"/>
    </source>
</evidence>
<accession>A0A7Y9DRP1</accession>
<dbReference type="GO" id="GO:0005737">
    <property type="term" value="C:cytoplasm"/>
    <property type="evidence" value="ECO:0007669"/>
    <property type="project" value="TreeGrafter"/>
</dbReference>
<dbReference type="AlphaFoldDB" id="A0A7Y9DRP1"/>
<dbReference type="InterPro" id="IPR020471">
    <property type="entry name" value="AKR"/>
</dbReference>
<reference evidence="3 4" key="1">
    <citation type="submission" date="2020-07" db="EMBL/GenBank/DDBJ databases">
        <title>Sequencing the genomes of 1000 actinobacteria strains.</title>
        <authorList>
            <person name="Klenk H.-P."/>
        </authorList>
    </citation>
    <scope>NUCLEOTIDE SEQUENCE [LARGE SCALE GENOMIC DNA]</scope>
    <source>
        <strain evidence="3 4">DSM 45772</strain>
    </source>
</reference>
<dbReference type="InterPro" id="IPR050791">
    <property type="entry name" value="Aldo-Keto_reductase"/>
</dbReference>
<dbReference type="PANTHER" id="PTHR43625:SF40">
    <property type="entry name" value="ALDO-KETO REDUCTASE YAKC [NADP(+)]"/>
    <property type="match status" value="1"/>
</dbReference>
<feature type="domain" description="NADP-dependent oxidoreductase" evidence="2">
    <location>
        <begin position="17"/>
        <end position="285"/>
    </location>
</feature>
<evidence type="ECO:0000259" key="2">
    <source>
        <dbReference type="Pfam" id="PF00248"/>
    </source>
</evidence>
<keyword evidence="4" id="KW-1185">Reference proteome</keyword>
<organism evidence="3 4">
    <name type="scientific">Actinomycetospora corticicola</name>
    <dbReference type="NCBI Taxonomy" id="663602"/>
    <lineage>
        <taxon>Bacteria</taxon>
        <taxon>Bacillati</taxon>
        <taxon>Actinomycetota</taxon>
        <taxon>Actinomycetes</taxon>
        <taxon>Pseudonocardiales</taxon>
        <taxon>Pseudonocardiaceae</taxon>
        <taxon>Actinomycetospora</taxon>
    </lineage>
</organism>
<dbReference type="PRINTS" id="PR00069">
    <property type="entry name" value="ALDKETRDTASE"/>
</dbReference>
<keyword evidence="1" id="KW-0560">Oxidoreductase</keyword>
<dbReference type="CDD" id="cd19088">
    <property type="entry name" value="AKR_AKR13B1"/>
    <property type="match status" value="1"/>
</dbReference>
<dbReference type="PANTHER" id="PTHR43625">
    <property type="entry name" value="AFLATOXIN B1 ALDEHYDE REDUCTASE"/>
    <property type="match status" value="1"/>
</dbReference>
<evidence type="ECO:0000256" key="1">
    <source>
        <dbReference type="ARBA" id="ARBA00023002"/>
    </source>
</evidence>
<dbReference type="SUPFAM" id="SSF51430">
    <property type="entry name" value="NAD(P)-linked oxidoreductase"/>
    <property type="match status" value="1"/>
</dbReference>
<gene>
    <name evidence="3" type="ORF">BJ983_000358</name>
</gene>
<dbReference type="Proteomes" id="UP000535890">
    <property type="component" value="Unassembled WGS sequence"/>
</dbReference>
<sequence>MRPGGTAKLGEREVARVGYGAMQLREEGPDDGPVAVLRRARELGVDHLDTAEFYGDGVVNRRIRAALGPDDDVVVATKVGAEPASGVIDLRLAQRPEQLRAQVEANLRSLGAERLDVVNLRRADAPPGLVAEGDQVVDLDDQLAVLTALRDAGTIGAIGLSQVSADQLRRALPVGIVCVQNAYSLVDRSSEPVLDLCREHGIAWVPYFPLGSGFAGQTHVTTLPSVRSVADRIGATPSQVGLAWVLSRSPGSMVIPGTRSVGHLEENVGAGSVSLSAEDLATLDA</sequence>
<evidence type="ECO:0000313" key="4">
    <source>
        <dbReference type="Proteomes" id="UP000535890"/>
    </source>
</evidence>
<name>A0A7Y9DRP1_9PSEU</name>
<comment type="caution">
    <text evidence="3">The sequence shown here is derived from an EMBL/GenBank/DDBJ whole genome shotgun (WGS) entry which is preliminary data.</text>
</comment>
<dbReference type="Pfam" id="PF00248">
    <property type="entry name" value="Aldo_ket_red"/>
    <property type="match status" value="1"/>
</dbReference>
<dbReference type="InterPro" id="IPR023210">
    <property type="entry name" value="NADP_OxRdtase_dom"/>
</dbReference>
<proteinExistence type="predicted"/>
<dbReference type="EMBL" id="JACCBN010000001">
    <property type="protein sequence ID" value="NYD34256.1"/>
    <property type="molecule type" value="Genomic_DNA"/>
</dbReference>
<dbReference type="Gene3D" id="3.20.20.100">
    <property type="entry name" value="NADP-dependent oxidoreductase domain"/>
    <property type="match status" value="1"/>
</dbReference>
<dbReference type="GO" id="GO:0016491">
    <property type="term" value="F:oxidoreductase activity"/>
    <property type="evidence" value="ECO:0007669"/>
    <property type="project" value="UniProtKB-KW"/>
</dbReference>
<protein>
    <submittedName>
        <fullName evidence="3">Aryl-alcohol dehydrogenase-like predicted oxidoreductase</fullName>
    </submittedName>
</protein>
<dbReference type="RefSeq" id="WP_179792221.1">
    <property type="nucleotide sequence ID" value="NZ_BAABHP010000030.1"/>
</dbReference>